<dbReference type="Pfam" id="PF11797">
    <property type="entry name" value="WxLIP_HBD"/>
    <property type="match status" value="1"/>
</dbReference>
<feature type="region of interest" description="Disordered" evidence="1">
    <location>
        <begin position="344"/>
        <end position="372"/>
    </location>
</feature>
<feature type="chain" id="PRO_5009177219" evidence="3">
    <location>
        <begin position="26"/>
        <end position="372"/>
    </location>
</feature>
<evidence type="ECO:0000313" key="7">
    <source>
        <dbReference type="Proteomes" id="UP000095094"/>
    </source>
</evidence>
<dbReference type="RefSeq" id="WP_069665027.1">
    <property type="nucleotide sequence ID" value="NZ_JBHUJJ010000001.1"/>
</dbReference>
<keyword evidence="2" id="KW-0472">Membrane</keyword>
<feature type="domain" description="WxL Interacting Protein host binding" evidence="5">
    <location>
        <begin position="163"/>
        <end position="299"/>
    </location>
</feature>
<proteinExistence type="predicted"/>
<dbReference type="InterPro" id="IPR021759">
    <property type="entry name" value="WxLIP_HBD"/>
</dbReference>
<evidence type="ECO:0000259" key="5">
    <source>
        <dbReference type="Pfam" id="PF11797"/>
    </source>
</evidence>
<dbReference type="Proteomes" id="UP000095094">
    <property type="component" value="Unassembled WGS sequence"/>
</dbReference>
<keyword evidence="2" id="KW-1133">Transmembrane helix</keyword>
<dbReference type="InterPro" id="IPR010317">
    <property type="entry name" value="WxLIP_PGBD"/>
</dbReference>
<keyword evidence="7" id="KW-1185">Reference proteome</keyword>
<sequence length="372" mass="42020">MKKRMIMLVLVVLMMVGVMPMNASAQDGTMNFSVTAVIPENQIDKTKTYFDLMMEPGQVQVLDVLMNNPLDKEVVVENHANTAVTNDNGIVDYSNSKPKLDETLQAPFSAITEVEKETTIPPKSSKTLKVKVTMPNEELDGVVLGGLHFTEKEDASKEEQDKSGVQIKNRFAFAIGVLIRENDKVVKPDLKLGKIQPSQVNYRNVLKANIQNTQPVIIQDMEVDARITQKDSKNSLFEQKRTGLRMAPNSNFNFGVSWDNQEFKAGSYTLHMNVTSGSEKWKWSKDFEISSKEAKELNEKAVELKVDNTKWYIIGAIAGAIVLILFTFILTQYISKKKRIKRKRLKAEAAKRKRKKATSKKMNNTNSVKKNK</sequence>
<gene>
    <name evidence="6" type="ORF">BCR25_12260</name>
</gene>
<dbReference type="EMBL" id="MIJY01000046">
    <property type="protein sequence ID" value="OEG08705.1"/>
    <property type="molecule type" value="Genomic_DNA"/>
</dbReference>
<organism evidence="6 7">
    <name type="scientific">Enterococcus termitis</name>
    <dbReference type="NCBI Taxonomy" id="332950"/>
    <lineage>
        <taxon>Bacteria</taxon>
        <taxon>Bacillati</taxon>
        <taxon>Bacillota</taxon>
        <taxon>Bacilli</taxon>
        <taxon>Lactobacillales</taxon>
        <taxon>Enterococcaceae</taxon>
        <taxon>Enterococcus</taxon>
    </lineage>
</organism>
<comment type="caution">
    <text evidence="6">The sequence shown here is derived from an EMBL/GenBank/DDBJ whole genome shotgun (WGS) entry which is preliminary data.</text>
</comment>
<reference evidence="7" key="1">
    <citation type="submission" date="2016-09" db="EMBL/GenBank/DDBJ databases">
        <authorList>
            <person name="Gulvik C.A."/>
        </authorList>
    </citation>
    <scope>NUCLEOTIDE SEQUENCE [LARGE SCALE GENOMIC DNA]</scope>
    <source>
        <strain evidence="7">LMG 8895</strain>
    </source>
</reference>
<feature type="compositionally biased region" description="Basic residues" evidence="1">
    <location>
        <begin position="344"/>
        <end position="359"/>
    </location>
</feature>
<dbReference type="OrthoDB" id="2148359at2"/>
<dbReference type="Pfam" id="PF06030">
    <property type="entry name" value="WxLIP_PGBD"/>
    <property type="match status" value="1"/>
</dbReference>
<feature type="domain" description="WxL Interacting Protein peptidoglycan binding" evidence="4">
    <location>
        <begin position="32"/>
        <end position="151"/>
    </location>
</feature>
<feature type="transmembrane region" description="Helical" evidence="2">
    <location>
        <begin position="311"/>
        <end position="334"/>
    </location>
</feature>
<keyword evidence="3" id="KW-0732">Signal</keyword>
<accession>A0A1E5G7X3</accession>
<evidence type="ECO:0000256" key="2">
    <source>
        <dbReference type="SAM" id="Phobius"/>
    </source>
</evidence>
<protein>
    <submittedName>
        <fullName evidence="6">Cell surface protein</fullName>
    </submittedName>
</protein>
<evidence type="ECO:0000259" key="4">
    <source>
        <dbReference type="Pfam" id="PF06030"/>
    </source>
</evidence>
<keyword evidence="2" id="KW-0812">Transmembrane</keyword>
<evidence type="ECO:0000313" key="6">
    <source>
        <dbReference type="EMBL" id="OEG08705.1"/>
    </source>
</evidence>
<feature type="signal peptide" evidence="3">
    <location>
        <begin position="1"/>
        <end position="25"/>
    </location>
</feature>
<name>A0A1E5G7X3_9ENTE</name>
<evidence type="ECO:0000256" key="1">
    <source>
        <dbReference type="SAM" id="MobiDB-lite"/>
    </source>
</evidence>
<evidence type="ECO:0000256" key="3">
    <source>
        <dbReference type="SAM" id="SignalP"/>
    </source>
</evidence>
<feature type="compositionally biased region" description="Polar residues" evidence="1">
    <location>
        <begin position="362"/>
        <end position="372"/>
    </location>
</feature>
<dbReference type="AlphaFoldDB" id="A0A1E5G7X3"/>